<name>B8AM61_ORYSI</name>
<dbReference type="Proteomes" id="UP000007015">
    <property type="component" value="Chromosome 3"/>
</dbReference>
<keyword evidence="3" id="KW-1185">Reference proteome</keyword>
<dbReference type="HOGENOM" id="CLU_706736_0_0_1"/>
<evidence type="ECO:0000313" key="3">
    <source>
        <dbReference type="Proteomes" id="UP000007015"/>
    </source>
</evidence>
<dbReference type="AlphaFoldDB" id="B8AM61"/>
<dbReference type="PANTHER" id="PTHR34591:SF13">
    <property type="entry name" value="OS03G0669900 PROTEIN"/>
    <property type="match status" value="1"/>
</dbReference>
<protein>
    <recommendedName>
        <fullName evidence="4">F-box domain-containing protein</fullName>
    </recommendedName>
</protein>
<evidence type="ECO:0000313" key="2">
    <source>
        <dbReference type="EMBL" id="EEC75713.1"/>
    </source>
</evidence>
<proteinExistence type="predicted"/>
<gene>
    <name evidence="2" type="ORF">OsI_12545</name>
</gene>
<dbReference type="PANTHER" id="PTHR34591">
    <property type="entry name" value="OS03G0653100 PROTEIN-RELATED"/>
    <property type="match status" value="1"/>
</dbReference>
<evidence type="ECO:0000256" key="1">
    <source>
        <dbReference type="SAM" id="MobiDB-lite"/>
    </source>
</evidence>
<dbReference type="STRING" id="39946.B8AM61"/>
<dbReference type="Gramene" id="BGIOSGA010278-TA">
    <property type="protein sequence ID" value="BGIOSGA010278-PA"/>
    <property type="gene ID" value="BGIOSGA010278"/>
</dbReference>
<reference evidence="2 3" key="1">
    <citation type="journal article" date="2005" name="PLoS Biol.">
        <title>The genomes of Oryza sativa: a history of duplications.</title>
        <authorList>
            <person name="Yu J."/>
            <person name="Wang J."/>
            <person name="Lin W."/>
            <person name="Li S."/>
            <person name="Li H."/>
            <person name="Zhou J."/>
            <person name="Ni P."/>
            <person name="Dong W."/>
            <person name="Hu S."/>
            <person name="Zeng C."/>
            <person name="Zhang J."/>
            <person name="Zhang Y."/>
            <person name="Li R."/>
            <person name="Xu Z."/>
            <person name="Li S."/>
            <person name="Li X."/>
            <person name="Zheng H."/>
            <person name="Cong L."/>
            <person name="Lin L."/>
            <person name="Yin J."/>
            <person name="Geng J."/>
            <person name="Li G."/>
            <person name="Shi J."/>
            <person name="Liu J."/>
            <person name="Lv H."/>
            <person name="Li J."/>
            <person name="Wang J."/>
            <person name="Deng Y."/>
            <person name="Ran L."/>
            <person name="Shi X."/>
            <person name="Wang X."/>
            <person name="Wu Q."/>
            <person name="Li C."/>
            <person name="Ren X."/>
            <person name="Wang J."/>
            <person name="Wang X."/>
            <person name="Li D."/>
            <person name="Liu D."/>
            <person name="Zhang X."/>
            <person name="Ji Z."/>
            <person name="Zhao W."/>
            <person name="Sun Y."/>
            <person name="Zhang Z."/>
            <person name="Bao J."/>
            <person name="Han Y."/>
            <person name="Dong L."/>
            <person name="Ji J."/>
            <person name="Chen P."/>
            <person name="Wu S."/>
            <person name="Liu J."/>
            <person name="Xiao Y."/>
            <person name="Bu D."/>
            <person name="Tan J."/>
            <person name="Yang L."/>
            <person name="Ye C."/>
            <person name="Zhang J."/>
            <person name="Xu J."/>
            <person name="Zhou Y."/>
            <person name="Yu Y."/>
            <person name="Zhang B."/>
            <person name="Zhuang S."/>
            <person name="Wei H."/>
            <person name="Liu B."/>
            <person name="Lei M."/>
            <person name="Yu H."/>
            <person name="Li Y."/>
            <person name="Xu H."/>
            <person name="Wei S."/>
            <person name="He X."/>
            <person name="Fang L."/>
            <person name="Zhang Z."/>
            <person name="Zhang Y."/>
            <person name="Huang X."/>
            <person name="Su Z."/>
            <person name="Tong W."/>
            <person name="Li J."/>
            <person name="Tong Z."/>
            <person name="Li S."/>
            <person name="Ye J."/>
            <person name="Wang L."/>
            <person name="Fang L."/>
            <person name="Lei T."/>
            <person name="Chen C."/>
            <person name="Chen H."/>
            <person name="Xu Z."/>
            <person name="Li H."/>
            <person name="Huang H."/>
            <person name="Zhang F."/>
            <person name="Xu H."/>
            <person name="Li N."/>
            <person name="Zhao C."/>
            <person name="Li S."/>
            <person name="Dong L."/>
            <person name="Huang Y."/>
            <person name="Li L."/>
            <person name="Xi Y."/>
            <person name="Qi Q."/>
            <person name="Li W."/>
            <person name="Zhang B."/>
            <person name="Hu W."/>
            <person name="Zhang Y."/>
            <person name="Tian X."/>
            <person name="Jiao Y."/>
            <person name="Liang X."/>
            <person name="Jin J."/>
            <person name="Gao L."/>
            <person name="Zheng W."/>
            <person name="Hao B."/>
            <person name="Liu S."/>
            <person name="Wang W."/>
            <person name="Yuan L."/>
            <person name="Cao M."/>
            <person name="McDermott J."/>
            <person name="Samudrala R."/>
            <person name="Wang J."/>
            <person name="Wong G.K."/>
            <person name="Yang H."/>
        </authorList>
    </citation>
    <scope>NUCLEOTIDE SEQUENCE [LARGE SCALE GENOMIC DNA]</scope>
    <source>
        <strain evidence="3">cv. 93-11</strain>
    </source>
</reference>
<evidence type="ECO:0008006" key="4">
    <source>
        <dbReference type="Google" id="ProtNLM"/>
    </source>
</evidence>
<organism evidence="2 3">
    <name type="scientific">Oryza sativa subsp. indica</name>
    <name type="common">Rice</name>
    <dbReference type="NCBI Taxonomy" id="39946"/>
    <lineage>
        <taxon>Eukaryota</taxon>
        <taxon>Viridiplantae</taxon>
        <taxon>Streptophyta</taxon>
        <taxon>Embryophyta</taxon>
        <taxon>Tracheophyta</taxon>
        <taxon>Spermatophyta</taxon>
        <taxon>Magnoliopsida</taxon>
        <taxon>Liliopsida</taxon>
        <taxon>Poales</taxon>
        <taxon>Poaceae</taxon>
        <taxon>BOP clade</taxon>
        <taxon>Oryzoideae</taxon>
        <taxon>Oryzeae</taxon>
        <taxon>Oryzinae</taxon>
        <taxon>Oryza</taxon>
        <taxon>Oryza sativa</taxon>
    </lineage>
</organism>
<feature type="region of interest" description="Disordered" evidence="1">
    <location>
        <begin position="39"/>
        <end position="80"/>
    </location>
</feature>
<accession>B8AM61</accession>
<dbReference type="EMBL" id="CM000128">
    <property type="protein sequence ID" value="EEC75713.1"/>
    <property type="molecule type" value="Genomic_DNA"/>
</dbReference>
<sequence>MYCNKAYPSTPMYASDVSPRLMSSLPTAVLPLPASLELSPATTHSTQPRTKPAHGTASTKPTPRVAPPLPAISEPSPAMVPSAPLHKEYLHGAAAATRELEALSGAASACGSHPQASFSCLHMSPPRDSGDDEFGLPRDWILSDTTLAACRRICTSWRAAIDDRLREDLLPLSLAGIFLNLHDLFYPTQFFSCPTTTPPGGGGGAVSGNVDYTRRRSTLPDCHMPSINITDHCNGLVLVNNCVTYPATRRWERLPDCQLPRRHPRHVASTASARYYCEDPNEDDDAQSQTVQAAYYDWDFDNGAKSIDIQDNSVQGCHRGFGFLAFHPFKEVVFLHYSLERELTYNLNSFKVQDLGNLCPKDYGFDTEPYVESSFPYHAGWKCFLKNKFDI</sequence>